<dbReference type="RefSeq" id="WP_084117836.1">
    <property type="nucleotide sequence ID" value="NZ_FWXH01000043.1"/>
</dbReference>
<proteinExistence type="predicted"/>
<organism evidence="1 2">
    <name type="scientific">Clostridium acidisoli DSM 12555</name>
    <dbReference type="NCBI Taxonomy" id="1121291"/>
    <lineage>
        <taxon>Bacteria</taxon>
        <taxon>Bacillati</taxon>
        <taxon>Bacillota</taxon>
        <taxon>Clostridia</taxon>
        <taxon>Eubacteriales</taxon>
        <taxon>Clostridiaceae</taxon>
        <taxon>Clostridium</taxon>
    </lineage>
</organism>
<dbReference type="Proteomes" id="UP000192468">
    <property type="component" value="Unassembled WGS sequence"/>
</dbReference>
<dbReference type="InterPro" id="IPR029035">
    <property type="entry name" value="DHS-like_NAD/FAD-binding_dom"/>
</dbReference>
<reference evidence="1 2" key="1">
    <citation type="submission" date="2017-04" db="EMBL/GenBank/DDBJ databases">
        <authorList>
            <person name="Afonso C.L."/>
            <person name="Miller P.J."/>
            <person name="Scott M.A."/>
            <person name="Spackman E."/>
            <person name="Goraichik I."/>
            <person name="Dimitrov K.M."/>
            <person name="Suarez D.L."/>
            <person name="Swayne D.E."/>
        </authorList>
    </citation>
    <scope>NUCLEOTIDE SEQUENCE [LARGE SCALE GENOMIC DNA]</scope>
    <source>
        <strain evidence="1 2">DSM 12555</strain>
    </source>
</reference>
<name>A0A1W1XZM7_9CLOT</name>
<dbReference type="Pfam" id="PF13289">
    <property type="entry name" value="SIR2_2"/>
    <property type="match status" value="1"/>
</dbReference>
<sequence>MSKNKTVYILGAGFNQCVNTDSGIKPPLSTNFFNVILKNNNYDNDKTKCVYEYIFKYWKKSKRELSYMDFSIEDCFTLIQLQLLESKTYGDYETVSKLLDINSTLKFMFIETLSQFLSFSSSSKLMLNFSNLIYKNQSNVITLNYDCNLENAIKTSSNNSFDFSLCYGSSFDNFMNKPLYSWNILKLHGSLNWFKYVYDNDKTKVILHCDTDDDEQYKNGSRLIEPLIIPPVLYKDYGQEFISDLWIKAKNILSSCNTLVIIGYSLPSTDFGIKKLLLEAFTVNKLEKLIIVNPNTTVINTLKELTHFDKPVVVCNSLSEFLENLRFF</sequence>
<evidence type="ECO:0000313" key="2">
    <source>
        <dbReference type="Proteomes" id="UP000192468"/>
    </source>
</evidence>
<dbReference type="EMBL" id="FWXH01000043">
    <property type="protein sequence ID" value="SMC29363.1"/>
    <property type="molecule type" value="Genomic_DNA"/>
</dbReference>
<dbReference type="OrthoDB" id="7054911at2"/>
<gene>
    <name evidence="1" type="ORF">SAMN02745134_03870</name>
</gene>
<evidence type="ECO:0000313" key="1">
    <source>
        <dbReference type="EMBL" id="SMC29363.1"/>
    </source>
</evidence>
<dbReference type="STRING" id="1121291.SAMN02745134_03870"/>
<accession>A0A1W1XZM7</accession>
<dbReference type="SUPFAM" id="SSF52467">
    <property type="entry name" value="DHS-like NAD/FAD-binding domain"/>
    <property type="match status" value="1"/>
</dbReference>
<protein>
    <submittedName>
        <fullName evidence="1">SIR2-like domain-containing protein</fullName>
    </submittedName>
</protein>
<dbReference type="AlphaFoldDB" id="A0A1W1XZM7"/>
<keyword evidence="2" id="KW-1185">Reference proteome</keyword>